<name>A0AAV4QSE5_9ARAC</name>
<dbReference type="AlphaFoldDB" id="A0AAV4QSE5"/>
<reference evidence="1 2" key="1">
    <citation type="submission" date="2021-06" db="EMBL/GenBank/DDBJ databases">
        <title>Caerostris darwini draft genome.</title>
        <authorList>
            <person name="Kono N."/>
            <person name="Arakawa K."/>
        </authorList>
    </citation>
    <scope>NUCLEOTIDE SEQUENCE [LARGE SCALE GENOMIC DNA]</scope>
</reference>
<evidence type="ECO:0000313" key="2">
    <source>
        <dbReference type="Proteomes" id="UP001054837"/>
    </source>
</evidence>
<accession>A0AAV4QSE5</accession>
<protein>
    <submittedName>
        <fullName evidence="1">Uncharacterized protein</fullName>
    </submittedName>
</protein>
<dbReference type="EMBL" id="BPLQ01004772">
    <property type="protein sequence ID" value="GIY10548.1"/>
    <property type="molecule type" value="Genomic_DNA"/>
</dbReference>
<sequence>MFLSLATPGREAGVLALPKGRRSHQSRQQKELTGVVFATDAHPDSQPRSSRSLIRGRHLDIEDPLRHYSRLLLSHLRCSTQFIITSHTAPTLLSFFLCALHLNKTNPVRLLRTYLAFGIVPRMGVCSLHLLGQKRRVELWHKRAQCLSSRARW</sequence>
<organism evidence="1 2">
    <name type="scientific">Caerostris darwini</name>
    <dbReference type="NCBI Taxonomy" id="1538125"/>
    <lineage>
        <taxon>Eukaryota</taxon>
        <taxon>Metazoa</taxon>
        <taxon>Ecdysozoa</taxon>
        <taxon>Arthropoda</taxon>
        <taxon>Chelicerata</taxon>
        <taxon>Arachnida</taxon>
        <taxon>Araneae</taxon>
        <taxon>Araneomorphae</taxon>
        <taxon>Entelegynae</taxon>
        <taxon>Araneoidea</taxon>
        <taxon>Araneidae</taxon>
        <taxon>Caerostris</taxon>
    </lineage>
</organism>
<gene>
    <name evidence="1" type="ORF">CDAR_91711</name>
</gene>
<proteinExistence type="predicted"/>
<dbReference type="Proteomes" id="UP001054837">
    <property type="component" value="Unassembled WGS sequence"/>
</dbReference>
<comment type="caution">
    <text evidence="1">The sequence shown here is derived from an EMBL/GenBank/DDBJ whole genome shotgun (WGS) entry which is preliminary data.</text>
</comment>
<keyword evidence="2" id="KW-1185">Reference proteome</keyword>
<evidence type="ECO:0000313" key="1">
    <source>
        <dbReference type="EMBL" id="GIY10548.1"/>
    </source>
</evidence>